<dbReference type="PANTHER" id="PTHR43798:SF33">
    <property type="entry name" value="HYDROLASE, PUTATIVE (AFU_ORTHOLOGUE AFUA_2G14860)-RELATED"/>
    <property type="match status" value="1"/>
</dbReference>
<dbReference type="EMBL" id="JBBXMP010000139">
    <property type="protein sequence ID" value="KAL0061315.1"/>
    <property type="molecule type" value="Genomic_DNA"/>
</dbReference>
<dbReference type="InterPro" id="IPR029058">
    <property type="entry name" value="AB_hydrolase_fold"/>
</dbReference>
<comment type="caution">
    <text evidence="2">The sequence shown here is derived from an EMBL/GenBank/DDBJ whole genome shotgun (WGS) entry which is preliminary data.</text>
</comment>
<dbReference type="PANTHER" id="PTHR43798">
    <property type="entry name" value="MONOACYLGLYCEROL LIPASE"/>
    <property type="match status" value="1"/>
</dbReference>
<accession>A0ABR2ZIZ8</accession>
<proteinExistence type="predicted"/>
<gene>
    <name evidence="2" type="ORF">AAF712_011832</name>
</gene>
<dbReference type="Pfam" id="PF12697">
    <property type="entry name" value="Abhydrolase_6"/>
    <property type="match status" value="1"/>
</dbReference>
<keyword evidence="3" id="KW-1185">Reference proteome</keyword>
<dbReference type="InterPro" id="IPR000073">
    <property type="entry name" value="AB_hydrolase_1"/>
</dbReference>
<organism evidence="2 3">
    <name type="scientific">Marasmius tenuissimus</name>
    <dbReference type="NCBI Taxonomy" id="585030"/>
    <lineage>
        <taxon>Eukaryota</taxon>
        <taxon>Fungi</taxon>
        <taxon>Dikarya</taxon>
        <taxon>Basidiomycota</taxon>
        <taxon>Agaricomycotina</taxon>
        <taxon>Agaricomycetes</taxon>
        <taxon>Agaricomycetidae</taxon>
        <taxon>Agaricales</taxon>
        <taxon>Marasmiineae</taxon>
        <taxon>Marasmiaceae</taxon>
        <taxon>Marasmius</taxon>
    </lineage>
</organism>
<evidence type="ECO:0000313" key="3">
    <source>
        <dbReference type="Proteomes" id="UP001437256"/>
    </source>
</evidence>
<dbReference type="SUPFAM" id="SSF53474">
    <property type="entry name" value="alpha/beta-Hydrolases"/>
    <property type="match status" value="1"/>
</dbReference>
<protein>
    <recommendedName>
        <fullName evidence="1">AB hydrolase-1 domain-containing protein</fullName>
    </recommendedName>
</protein>
<evidence type="ECO:0000313" key="2">
    <source>
        <dbReference type="EMBL" id="KAL0061315.1"/>
    </source>
</evidence>
<dbReference type="Proteomes" id="UP001437256">
    <property type="component" value="Unassembled WGS sequence"/>
</dbReference>
<name>A0ABR2ZIZ8_9AGAR</name>
<evidence type="ECO:0000259" key="1">
    <source>
        <dbReference type="Pfam" id="PF12697"/>
    </source>
</evidence>
<sequence>MTTSTSITFKNVTSSDGGTIYAESIGDPSKPALILIPGWTMPSFVFDKQFEDEELRRELHLIRYDPRGHGRSVMPETEEGHASKLYADDFRAVCEAFEVQRPAVGAWSLAGVIICDICEHLGHEYISGVIYMGSIPYLSSTMIPQVVPANLVPLVEGLITTSDVASLKTAVIGFGRSLFIDPESIPFQTRLAWMAGILLQPPAVTQLVLLRKQDPSKLFEAGREGLKVFFLQGSDDAHRKSRTVIVDLVGEHFPQKEVAVIEGTGHAFFYEKPGETNRLLLDWTRKVVAC</sequence>
<reference evidence="2 3" key="1">
    <citation type="submission" date="2024-05" db="EMBL/GenBank/DDBJ databases">
        <title>A draft genome resource for the thread blight pathogen Marasmius tenuissimus strain MS-2.</title>
        <authorList>
            <person name="Yulfo-Soto G.E."/>
            <person name="Baruah I.K."/>
            <person name="Amoako-Attah I."/>
            <person name="Bukari Y."/>
            <person name="Meinhardt L.W."/>
            <person name="Bailey B.A."/>
            <person name="Cohen S.P."/>
        </authorList>
    </citation>
    <scope>NUCLEOTIDE SEQUENCE [LARGE SCALE GENOMIC DNA]</scope>
    <source>
        <strain evidence="2 3">MS-2</strain>
    </source>
</reference>
<dbReference type="InterPro" id="IPR050266">
    <property type="entry name" value="AB_hydrolase_sf"/>
</dbReference>
<dbReference type="Gene3D" id="3.40.50.1820">
    <property type="entry name" value="alpha/beta hydrolase"/>
    <property type="match status" value="1"/>
</dbReference>
<feature type="domain" description="AB hydrolase-1" evidence="1">
    <location>
        <begin position="33"/>
        <end position="277"/>
    </location>
</feature>